<protein>
    <recommendedName>
        <fullName evidence="5">protein adenylyltransferase</fullName>
        <ecNumber evidence="5">2.7.7.108</ecNumber>
    </recommendedName>
</protein>
<evidence type="ECO:0000256" key="5">
    <source>
        <dbReference type="ARBA" id="ARBA00034531"/>
    </source>
</evidence>
<comment type="caution">
    <text evidence="10">The sequence shown here is derived from an EMBL/GenBank/DDBJ whole genome shotgun (WGS) entry which is preliminary data.</text>
</comment>
<dbReference type="Pfam" id="PF02661">
    <property type="entry name" value="Fic"/>
    <property type="match status" value="1"/>
</dbReference>
<comment type="catalytic activity">
    <reaction evidence="6">
        <text>L-threonyl-[protein] + ATP = 3-O-(5'-adenylyl)-L-threonyl-[protein] + diphosphate</text>
        <dbReference type="Rhea" id="RHEA:54292"/>
        <dbReference type="Rhea" id="RHEA-COMP:11060"/>
        <dbReference type="Rhea" id="RHEA-COMP:13847"/>
        <dbReference type="ChEBI" id="CHEBI:30013"/>
        <dbReference type="ChEBI" id="CHEBI:30616"/>
        <dbReference type="ChEBI" id="CHEBI:33019"/>
        <dbReference type="ChEBI" id="CHEBI:138113"/>
        <dbReference type="EC" id="2.7.7.108"/>
    </reaction>
</comment>
<feature type="domain" description="Fido" evidence="9">
    <location>
        <begin position="27"/>
        <end position="163"/>
    </location>
</feature>
<evidence type="ECO:0000256" key="8">
    <source>
        <dbReference type="SAM" id="MobiDB-lite"/>
    </source>
</evidence>
<dbReference type="Gene3D" id="1.10.3290.10">
    <property type="entry name" value="Fido-like domain"/>
    <property type="match status" value="1"/>
</dbReference>
<keyword evidence="11" id="KW-1185">Reference proteome</keyword>
<evidence type="ECO:0000256" key="7">
    <source>
        <dbReference type="ARBA" id="ARBA00048696"/>
    </source>
</evidence>
<evidence type="ECO:0000313" key="10">
    <source>
        <dbReference type="EMBL" id="GAA3821404.1"/>
    </source>
</evidence>
<dbReference type="PANTHER" id="PTHR39560:SF1">
    <property type="entry name" value="PROTEIN ADENYLYLTRANSFERASE FIC-RELATED"/>
    <property type="match status" value="1"/>
</dbReference>
<evidence type="ECO:0000256" key="2">
    <source>
        <dbReference type="ARBA" id="ARBA00022695"/>
    </source>
</evidence>
<dbReference type="InterPro" id="IPR003812">
    <property type="entry name" value="Fido"/>
</dbReference>
<accession>A0ABP7ILU0</accession>
<keyword evidence="2" id="KW-0548">Nucleotidyltransferase</keyword>
<dbReference type="PROSITE" id="PS51459">
    <property type="entry name" value="FIDO"/>
    <property type="match status" value="1"/>
</dbReference>
<keyword evidence="3" id="KW-0547">Nucleotide-binding</keyword>
<dbReference type="EMBL" id="BAAAZR010000014">
    <property type="protein sequence ID" value="GAA3821404.1"/>
    <property type="molecule type" value="Genomic_DNA"/>
</dbReference>
<evidence type="ECO:0000313" key="11">
    <source>
        <dbReference type="Proteomes" id="UP001500888"/>
    </source>
</evidence>
<evidence type="ECO:0000256" key="3">
    <source>
        <dbReference type="ARBA" id="ARBA00022741"/>
    </source>
</evidence>
<proteinExistence type="predicted"/>
<dbReference type="InterPro" id="IPR036597">
    <property type="entry name" value="Fido-like_dom_sf"/>
</dbReference>
<name>A0ABP7ILU0_9ACTN</name>
<evidence type="ECO:0000256" key="4">
    <source>
        <dbReference type="ARBA" id="ARBA00022840"/>
    </source>
</evidence>
<dbReference type="Proteomes" id="UP001500888">
    <property type="component" value="Unassembled WGS sequence"/>
</dbReference>
<feature type="region of interest" description="Disordered" evidence="8">
    <location>
        <begin position="187"/>
        <end position="228"/>
    </location>
</feature>
<sequence length="228" mass="24891">MARAEADVALLRYFEVAVGIVRIEGRYDLAHLQGFHRHLFGDVYPWAGQIRTVGIAKQDVFCLPQFIEGYAAAVFSNLAADNWLRGTDHRGFVSGLALYFSEINALHPFREGNGRTQRAFLSQLAADAGFHIAWSRLDPQDNLAISVAGFHGDVQTVAVVLGPLVAVNRGLEPWAHDLLVGSPDPSLIPPATAARARSVSAPVQQASATPPPKPPRRRTSGKPRRRCR</sequence>
<evidence type="ECO:0000256" key="1">
    <source>
        <dbReference type="ARBA" id="ARBA00022679"/>
    </source>
</evidence>
<dbReference type="EC" id="2.7.7.108" evidence="5"/>
<evidence type="ECO:0000256" key="6">
    <source>
        <dbReference type="ARBA" id="ARBA00047939"/>
    </source>
</evidence>
<feature type="compositionally biased region" description="Basic residues" evidence="8">
    <location>
        <begin position="214"/>
        <end position="228"/>
    </location>
</feature>
<comment type="catalytic activity">
    <reaction evidence="7">
        <text>L-tyrosyl-[protein] + ATP = O-(5'-adenylyl)-L-tyrosyl-[protein] + diphosphate</text>
        <dbReference type="Rhea" id="RHEA:54288"/>
        <dbReference type="Rhea" id="RHEA-COMP:10136"/>
        <dbReference type="Rhea" id="RHEA-COMP:13846"/>
        <dbReference type="ChEBI" id="CHEBI:30616"/>
        <dbReference type="ChEBI" id="CHEBI:33019"/>
        <dbReference type="ChEBI" id="CHEBI:46858"/>
        <dbReference type="ChEBI" id="CHEBI:83624"/>
        <dbReference type="EC" id="2.7.7.108"/>
    </reaction>
</comment>
<organism evidence="10 11">
    <name type="scientific">Sphaerisporangium flaviroseum</name>
    <dbReference type="NCBI Taxonomy" id="509199"/>
    <lineage>
        <taxon>Bacteria</taxon>
        <taxon>Bacillati</taxon>
        <taxon>Actinomycetota</taxon>
        <taxon>Actinomycetes</taxon>
        <taxon>Streptosporangiales</taxon>
        <taxon>Streptosporangiaceae</taxon>
        <taxon>Sphaerisporangium</taxon>
    </lineage>
</organism>
<keyword evidence="1" id="KW-0808">Transferase</keyword>
<reference evidence="11" key="1">
    <citation type="journal article" date="2019" name="Int. J. Syst. Evol. Microbiol.">
        <title>The Global Catalogue of Microorganisms (GCM) 10K type strain sequencing project: providing services to taxonomists for standard genome sequencing and annotation.</title>
        <authorList>
            <consortium name="The Broad Institute Genomics Platform"/>
            <consortium name="The Broad Institute Genome Sequencing Center for Infectious Disease"/>
            <person name="Wu L."/>
            <person name="Ma J."/>
        </authorList>
    </citation>
    <scope>NUCLEOTIDE SEQUENCE [LARGE SCALE GENOMIC DNA]</scope>
    <source>
        <strain evidence="11">JCM 16908</strain>
    </source>
</reference>
<gene>
    <name evidence="10" type="ORF">GCM10022226_47160</name>
</gene>
<dbReference type="RefSeq" id="WP_344944027.1">
    <property type="nucleotide sequence ID" value="NZ_BAAAZR010000014.1"/>
</dbReference>
<keyword evidence="4" id="KW-0067">ATP-binding</keyword>
<dbReference type="PANTHER" id="PTHR39560">
    <property type="entry name" value="PROTEIN ADENYLYLTRANSFERASE FIC-RELATED"/>
    <property type="match status" value="1"/>
</dbReference>
<dbReference type="SUPFAM" id="SSF140931">
    <property type="entry name" value="Fic-like"/>
    <property type="match status" value="1"/>
</dbReference>
<evidence type="ECO:0000259" key="9">
    <source>
        <dbReference type="PROSITE" id="PS51459"/>
    </source>
</evidence>